<dbReference type="Proteomes" id="UP000250006">
    <property type="component" value="Unassembled WGS sequence"/>
</dbReference>
<sequence>MNAPDRAPGGPAGSDRPASPGRPAPTAPTDPKDQNMSTQTSAKATDAVAVTGHLQLQDVVKTFFNRGKEVNAVQGVNLDIAPGEFITFLGPSGCGKTTTLRMVAGFEDTTSGRVVLDDVDMVSLPPNKRPMSMVFQSYALFPHLSVRDNVAYGLKLRKLPAKEIDERVKVALTSMNLTALAGRAPNELSGGQQQRVALARAMVMRPKVLLFDEPLSNLDAKLRVRMRLEIRRLQQRMGITAIYVTHDQAEAMTMSDRIVVMNAGQIEQVATPEELYRRPASVFVADFIGRANFLLATANEVAEGRCVATLLGQEKRVACHEAVAAGDAVTVVVRPESLRLQAAGGGAAAELSGNCGKVVSAVFYGDHVEYEVETAAGLLVCVESDPDVEAIHAEGDDVLVSIESSRAWALPAAPLPE</sequence>
<organism evidence="10 11">
    <name type="scientific">Actinomyces bovis</name>
    <dbReference type="NCBI Taxonomy" id="1658"/>
    <lineage>
        <taxon>Bacteria</taxon>
        <taxon>Bacillati</taxon>
        <taxon>Actinomycetota</taxon>
        <taxon>Actinomycetes</taxon>
        <taxon>Actinomycetales</taxon>
        <taxon>Actinomycetaceae</taxon>
        <taxon>Actinomyces</taxon>
    </lineage>
</organism>
<keyword evidence="3 7" id="KW-0547">Nucleotide-binding</keyword>
<keyword evidence="1 7" id="KW-0813">Transport</keyword>
<dbReference type="InterPro" id="IPR013611">
    <property type="entry name" value="Transp-assoc_OB_typ2"/>
</dbReference>
<keyword evidence="5 7" id="KW-1278">Translocase</keyword>
<protein>
    <recommendedName>
        <fullName evidence="7">Spermidine/putrescine import ATP-binding protein PotA</fullName>
        <ecNumber evidence="7">7.6.2.11</ecNumber>
    </recommendedName>
</protein>
<dbReference type="GO" id="GO:0005524">
    <property type="term" value="F:ATP binding"/>
    <property type="evidence" value="ECO:0007669"/>
    <property type="project" value="UniProtKB-KW"/>
</dbReference>
<feature type="domain" description="ABC transporter" evidence="9">
    <location>
        <begin position="54"/>
        <end position="288"/>
    </location>
</feature>
<evidence type="ECO:0000256" key="6">
    <source>
        <dbReference type="ARBA" id="ARBA00023136"/>
    </source>
</evidence>
<keyword evidence="11" id="KW-1185">Reference proteome</keyword>
<evidence type="ECO:0000256" key="4">
    <source>
        <dbReference type="ARBA" id="ARBA00022840"/>
    </source>
</evidence>
<evidence type="ECO:0000256" key="3">
    <source>
        <dbReference type="ARBA" id="ARBA00022741"/>
    </source>
</evidence>
<keyword evidence="10" id="KW-0378">Hydrolase</keyword>
<dbReference type="Gene3D" id="2.40.50.100">
    <property type="match status" value="1"/>
</dbReference>
<accession>A0ABY1VQW2</accession>
<dbReference type="EC" id="7.6.2.11" evidence="7"/>
<evidence type="ECO:0000256" key="7">
    <source>
        <dbReference type="RuleBase" id="RU364083"/>
    </source>
</evidence>
<dbReference type="GO" id="GO:0016787">
    <property type="term" value="F:hydrolase activity"/>
    <property type="evidence" value="ECO:0007669"/>
    <property type="project" value="UniProtKB-KW"/>
</dbReference>
<keyword evidence="6 7" id="KW-0472">Membrane</keyword>
<dbReference type="InterPro" id="IPR017871">
    <property type="entry name" value="ABC_transporter-like_CS"/>
</dbReference>
<comment type="function">
    <text evidence="7">Part of the ABC transporter complex PotABCD involved in spermidine/putrescine import. Responsible for energy coupling to the transport system.</text>
</comment>
<dbReference type="NCBIfam" id="TIGR01187">
    <property type="entry name" value="potA"/>
    <property type="match status" value="1"/>
</dbReference>
<dbReference type="PANTHER" id="PTHR42781">
    <property type="entry name" value="SPERMIDINE/PUTRESCINE IMPORT ATP-BINDING PROTEIN POTA"/>
    <property type="match status" value="1"/>
</dbReference>
<reference evidence="10 11" key="1">
    <citation type="submission" date="2018-06" db="EMBL/GenBank/DDBJ databases">
        <authorList>
            <consortium name="Pathogen Informatics"/>
            <person name="Doyle S."/>
        </authorList>
    </citation>
    <scope>NUCLEOTIDE SEQUENCE [LARGE SCALE GENOMIC DNA]</scope>
    <source>
        <strain evidence="10 11">NCTC11535</strain>
    </source>
</reference>
<dbReference type="PROSITE" id="PS50893">
    <property type="entry name" value="ABC_TRANSPORTER_2"/>
    <property type="match status" value="1"/>
</dbReference>
<keyword evidence="4 7" id="KW-0067">ATP-binding</keyword>
<dbReference type="InterPro" id="IPR005893">
    <property type="entry name" value="PotA-like"/>
</dbReference>
<dbReference type="EMBL" id="UAPQ01000012">
    <property type="protein sequence ID" value="SPT55068.1"/>
    <property type="molecule type" value="Genomic_DNA"/>
</dbReference>
<evidence type="ECO:0000256" key="2">
    <source>
        <dbReference type="ARBA" id="ARBA00022475"/>
    </source>
</evidence>
<evidence type="ECO:0000313" key="11">
    <source>
        <dbReference type="Proteomes" id="UP000250006"/>
    </source>
</evidence>
<evidence type="ECO:0000256" key="5">
    <source>
        <dbReference type="ARBA" id="ARBA00022967"/>
    </source>
</evidence>
<name>A0ABY1VQW2_9ACTO</name>
<dbReference type="InterPro" id="IPR008995">
    <property type="entry name" value="Mo/tungstate-bd_C_term_dom"/>
</dbReference>
<evidence type="ECO:0000313" key="10">
    <source>
        <dbReference type="EMBL" id="SPT55068.1"/>
    </source>
</evidence>
<evidence type="ECO:0000256" key="8">
    <source>
        <dbReference type="SAM" id="MobiDB-lite"/>
    </source>
</evidence>
<evidence type="ECO:0000259" key="9">
    <source>
        <dbReference type="PROSITE" id="PS50893"/>
    </source>
</evidence>
<evidence type="ECO:0000256" key="1">
    <source>
        <dbReference type="ARBA" id="ARBA00022448"/>
    </source>
</evidence>
<comment type="caution">
    <text evidence="10">The sequence shown here is derived from an EMBL/GenBank/DDBJ whole genome shotgun (WGS) entry which is preliminary data.</text>
</comment>
<dbReference type="InterPro" id="IPR050093">
    <property type="entry name" value="ABC_SmlMolc_Importer"/>
</dbReference>
<comment type="catalytic activity">
    <reaction evidence="7">
        <text>ATP + H2O + polyamine-[polyamine-binding protein]Side 1 = ADP + phosphate + polyamineSide 2 + [polyamine-binding protein]Side 1.</text>
        <dbReference type="EC" id="7.6.2.11"/>
    </reaction>
</comment>
<comment type="subunit">
    <text evidence="7">The complex is composed of two ATP-binding proteins (PotA), two transmembrane proteins (PotB and PotC) and a solute-binding protein (PotD).</text>
</comment>
<dbReference type="InterPro" id="IPR027417">
    <property type="entry name" value="P-loop_NTPase"/>
</dbReference>
<dbReference type="SUPFAM" id="SSF50331">
    <property type="entry name" value="MOP-like"/>
    <property type="match status" value="1"/>
</dbReference>
<proteinExistence type="inferred from homology"/>
<comment type="similarity">
    <text evidence="7">Belongs to the ABC transporter superfamily. Spermidine/putrescine importer (TC 3.A.1.11.1) family.</text>
</comment>
<gene>
    <name evidence="10" type="primary">potA_3</name>
    <name evidence="7" type="synonym">potA</name>
    <name evidence="10" type="ORF">NCTC11535_02239</name>
</gene>
<dbReference type="SUPFAM" id="SSF52540">
    <property type="entry name" value="P-loop containing nucleoside triphosphate hydrolases"/>
    <property type="match status" value="1"/>
</dbReference>
<dbReference type="InterPro" id="IPR003439">
    <property type="entry name" value="ABC_transporter-like_ATP-bd"/>
</dbReference>
<keyword evidence="2 7" id="KW-1003">Cell membrane</keyword>
<dbReference type="Gene3D" id="3.40.50.300">
    <property type="entry name" value="P-loop containing nucleotide triphosphate hydrolases"/>
    <property type="match status" value="1"/>
</dbReference>
<dbReference type="PROSITE" id="PS00211">
    <property type="entry name" value="ABC_TRANSPORTER_1"/>
    <property type="match status" value="1"/>
</dbReference>
<dbReference type="PANTHER" id="PTHR42781:SF4">
    <property type="entry name" value="SPERMIDINE_PUTRESCINE IMPORT ATP-BINDING PROTEIN POTA"/>
    <property type="match status" value="1"/>
</dbReference>
<dbReference type="Pfam" id="PF08402">
    <property type="entry name" value="TOBE_2"/>
    <property type="match status" value="1"/>
</dbReference>
<dbReference type="SMART" id="SM00382">
    <property type="entry name" value="AAA"/>
    <property type="match status" value="1"/>
</dbReference>
<dbReference type="Pfam" id="PF00005">
    <property type="entry name" value="ABC_tran"/>
    <property type="match status" value="1"/>
</dbReference>
<feature type="region of interest" description="Disordered" evidence="8">
    <location>
        <begin position="1"/>
        <end position="42"/>
    </location>
</feature>
<dbReference type="InterPro" id="IPR003593">
    <property type="entry name" value="AAA+_ATPase"/>
</dbReference>